<reference evidence="2" key="2">
    <citation type="submission" date="2016-04" db="EMBL/GenBank/DDBJ databases">
        <title>First Complete Genome Sequence of a Subdivision 6 Acidobacterium.</title>
        <authorList>
            <person name="Huang S."/>
            <person name="Vieira S."/>
            <person name="Bunk B."/>
            <person name="Riedel T."/>
            <person name="Sproeer C."/>
            <person name="Overmann J."/>
        </authorList>
    </citation>
    <scope>NUCLEOTIDE SEQUENCE [LARGE SCALE GENOMIC DNA]</scope>
    <source>
        <strain evidence="2">DSM 100886 HEG_-6_39</strain>
    </source>
</reference>
<dbReference type="InterPro" id="IPR029032">
    <property type="entry name" value="AhpD-like"/>
</dbReference>
<dbReference type="SUPFAM" id="SSF69118">
    <property type="entry name" value="AhpD-like"/>
    <property type="match status" value="1"/>
</dbReference>
<accession>A0A143PK76</accession>
<sequence>MTWIKVIPFDEDENLQQARAAQQKLYPIEYAQPTHPHHAQTEGIVASHSLIPDAMLHSFAAFGALMSPDLPLTRRQHEMITTVVSATNRCQY</sequence>
<dbReference type="AlphaFoldDB" id="A0A143PK76"/>
<organism evidence="1 2">
    <name type="scientific">Luteitalea pratensis</name>
    <dbReference type="NCBI Taxonomy" id="1855912"/>
    <lineage>
        <taxon>Bacteria</taxon>
        <taxon>Pseudomonadati</taxon>
        <taxon>Acidobacteriota</taxon>
        <taxon>Vicinamibacteria</taxon>
        <taxon>Vicinamibacterales</taxon>
        <taxon>Vicinamibacteraceae</taxon>
        <taxon>Luteitalea</taxon>
    </lineage>
</organism>
<dbReference type="EMBL" id="CP015136">
    <property type="protein sequence ID" value="AMY08891.1"/>
    <property type="molecule type" value="Genomic_DNA"/>
</dbReference>
<evidence type="ECO:0000313" key="1">
    <source>
        <dbReference type="EMBL" id="AMY08891.1"/>
    </source>
</evidence>
<keyword evidence="2" id="KW-1185">Reference proteome</keyword>
<reference evidence="1 2" key="1">
    <citation type="journal article" date="2016" name="Genome Announc.">
        <title>First Complete Genome Sequence of a Subdivision 6 Acidobacterium Strain.</title>
        <authorList>
            <person name="Huang S."/>
            <person name="Vieira S."/>
            <person name="Bunk B."/>
            <person name="Riedel T."/>
            <person name="Sproer C."/>
            <person name="Overmann J."/>
        </authorList>
    </citation>
    <scope>NUCLEOTIDE SEQUENCE [LARGE SCALE GENOMIC DNA]</scope>
    <source>
        <strain evidence="2">DSM 100886 HEG_-6_39</strain>
    </source>
</reference>
<name>A0A143PK76_LUTPR</name>
<dbReference type="KEGG" id="abac:LuPra_02097"/>
<evidence type="ECO:0008006" key="3">
    <source>
        <dbReference type="Google" id="ProtNLM"/>
    </source>
</evidence>
<dbReference type="OrthoDB" id="9808310at2"/>
<evidence type="ECO:0000313" key="2">
    <source>
        <dbReference type="Proteomes" id="UP000076079"/>
    </source>
</evidence>
<dbReference type="RefSeq" id="WP_110170678.1">
    <property type="nucleotide sequence ID" value="NZ_CP015136.1"/>
</dbReference>
<dbReference type="STRING" id="1855912.LuPra_02097"/>
<protein>
    <recommendedName>
        <fullName evidence="3">Peroxidase-related enzyme</fullName>
    </recommendedName>
</protein>
<dbReference type="Gene3D" id="1.20.1290.10">
    <property type="entry name" value="AhpD-like"/>
    <property type="match status" value="1"/>
</dbReference>
<proteinExistence type="predicted"/>
<dbReference type="Proteomes" id="UP000076079">
    <property type="component" value="Chromosome"/>
</dbReference>
<gene>
    <name evidence="1" type="ORF">LuPra_02097</name>
</gene>